<evidence type="ECO:0000313" key="9">
    <source>
        <dbReference type="EMBL" id="SKB81009.1"/>
    </source>
</evidence>
<keyword evidence="2" id="KW-1003">Cell membrane</keyword>
<dbReference type="RefSeq" id="WP_079717870.1">
    <property type="nucleotide sequence ID" value="NZ_FUYS01000009.1"/>
</dbReference>
<keyword evidence="10" id="KW-1185">Reference proteome</keyword>
<proteinExistence type="predicted"/>
<feature type="transmembrane region" description="Helical" evidence="6">
    <location>
        <begin position="688"/>
        <end position="712"/>
    </location>
</feature>
<accession>A0A1T5EB25</accession>
<dbReference type="InterPro" id="IPR050250">
    <property type="entry name" value="Macrolide_Exporter_MacB"/>
</dbReference>
<evidence type="ECO:0000256" key="4">
    <source>
        <dbReference type="ARBA" id="ARBA00022989"/>
    </source>
</evidence>
<feature type="transmembrane region" description="Helical" evidence="6">
    <location>
        <begin position="391"/>
        <end position="415"/>
    </location>
</feature>
<evidence type="ECO:0000256" key="3">
    <source>
        <dbReference type="ARBA" id="ARBA00022692"/>
    </source>
</evidence>
<dbReference type="OrthoDB" id="1451596at2"/>
<feature type="transmembrane region" description="Helical" evidence="6">
    <location>
        <begin position="443"/>
        <end position="462"/>
    </location>
</feature>
<reference evidence="9 10" key="1">
    <citation type="submission" date="2017-02" db="EMBL/GenBank/DDBJ databases">
        <authorList>
            <person name="Peterson S.W."/>
        </authorList>
    </citation>
    <scope>NUCLEOTIDE SEQUENCE [LARGE SCALE GENOMIC DNA]</scope>
    <source>
        <strain evidence="9 10">DSM 22899</strain>
    </source>
</reference>
<evidence type="ECO:0000259" key="7">
    <source>
        <dbReference type="Pfam" id="PF02687"/>
    </source>
</evidence>
<keyword evidence="4 6" id="KW-1133">Transmembrane helix</keyword>
<dbReference type="Proteomes" id="UP000190541">
    <property type="component" value="Unassembled WGS sequence"/>
</dbReference>
<keyword evidence="5 6" id="KW-0472">Membrane</keyword>
<evidence type="ECO:0000256" key="1">
    <source>
        <dbReference type="ARBA" id="ARBA00004651"/>
    </source>
</evidence>
<protein>
    <submittedName>
        <fullName evidence="9">ABC-type antimicrobial peptide transport system, permease component</fullName>
    </submittedName>
</protein>
<feature type="transmembrane region" description="Helical" evidence="6">
    <location>
        <begin position="774"/>
        <end position="792"/>
    </location>
</feature>
<evidence type="ECO:0000313" key="10">
    <source>
        <dbReference type="Proteomes" id="UP000190541"/>
    </source>
</evidence>
<name>A0A1T5EB25_9SPHI</name>
<organism evidence="9 10">
    <name type="scientific">Parapedobacter luteus</name>
    <dbReference type="NCBI Taxonomy" id="623280"/>
    <lineage>
        <taxon>Bacteria</taxon>
        <taxon>Pseudomonadati</taxon>
        <taxon>Bacteroidota</taxon>
        <taxon>Sphingobacteriia</taxon>
        <taxon>Sphingobacteriales</taxon>
        <taxon>Sphingobacteriaceae</taxon>
        <taxon>Parapedobacter</taxon>
    </lineage>
</organism>
<feature type="domain" description="ABC3 transporter permease C-terminal" evidence="7">
    <location>
        <begin position="303"/>
        <end position="418"/>
    </location>
</feature>
<keyword evidence="3 6" id="KW-0812">Transmembrane</keyword>
<feature type="transmembrane region" description="Helical" evidence="6">
    <location>
        <begin position="740"/>
        <end position="759"/>
    </location>
</feature>
<comment type="subcellular location">
    <subcellularLocation>
        <location evidence="1">Cell membrane</location>
        <topology evidence="1">Multi-pass membrane protein</topology>
    </subcellularLocation>
</comment>
<sequence length="811" mass="90277">MIKNYFKTAFRQLWRNKFFSLLTMLGLSIGISAALVISLIVYYEFSFDMFLPDKERIYRVVIDANFNGVEGHSVGVPAPLGSAISTELTGVEQTVPVFQFQGDATAYVRVDEDITDKPGEFKKQQQIVFTNNDYFRLLDYNWIAGEHSAAIGQPYTVVLTESRARLYFPTLPPAEAIGRQLTYNDLAVTVSGIVRDLDQPTDFTGKEFIAVATIEASPLKDNFMMAVWDDWMAYSQLYIKLEEGHTAIAIQKQLNTLYRSHNTVSGRDITLTLQPLRDVHFNPRYPNIGGRIAEKSTLYGLMTAAAFLLLLGSINFINLTTAQASQRAKEIGIRKTLGSSKTQLIYQFLGETVLVTVISTLFSILLVPLILRLFAAFVPPGLNAGFMMQPGYLALLALLVLVVGVLSGCYPALILSRYRPTAILRNPVSSRTGQSRQATIRRILTVSQFVVAQFFILATVVVTKQIDYSLQADMGFDKEAVIKFDTPREQEQKRTTLLHTIQSIPGVELVSTGFFAPADQGMSFTNVSYHNGKEELKPTTQIRWGDENYLDVYRIELVAGRNVLPGDSTRELLVNEQFVKTIGFQHPEAALGVSLNWNGQPVPIVGVMKDFHHQSTRAMIGPLLFEKNSGSTFHVRLKPNGDGQSWHEALTQIHKAYRQAYPGEDFNYQFVDDMVAQFYEREQATAGLLGWAMSLSILISCLGLLGLATYTVNVRTKEIGIRKVLGATVTGIVRLLSGDVVKLVLIAIVIASPIAWWAMNNWLENFAYHIDLQWWMFAGAGLAAIIFALLTVSGQAIRAAVANPVDSLRDE</sequence>
<dbReference type="AlphaFoldDB" id="A0A1T5EB25"/>
<feature type="domain" description="ABC3 transporter permease C-terminal" evidence="7">
    <location>
        <begin position="693"/>
        <end position="800"/>
    </location>
</feature>
<evidence type="ECO:0000256" key="2">
    <source>
        <dbReference type="ARBA" id="ARBA00022475"/>
    </source>
</evidence>
<dbReference type="STRING" id="623280.SAMN05660226_03214"/>
<feature type="domain" description="MacB-like periplasmic core" evidence="8">
    <location>
        <begin position="20"/>
        <end position="256"/>
    </location>
</feature>
<dbReference type="GO" id="GO:0022857">
    <property type="term" value="F:transmembrane transporter activity"/>
    <property type="evidence" value="ECO:0007669"/>
    <property type="project" value="TreeGrafter"/>
</dbReference>
<dbReference type="InterPro" id="IPR025857">
    <property type="entry name" value="MacB_PCD"/>
</dbReference>
<evidence type="ECO:0000259" key="8">
    <source>
        <dbReference type="Pfam" id="PF12704"/>
    </source>
</evidence>
<dbReference type="InterPro" id="IPR003838">
    <property type="entry name" value="ABC3_permease_C"/>
</dbReference>
<feature type="transmembrane region" description="Helical" evidence="6">
    <location>
        <begin position="21"/>
        <end position="43"/>
    </location>
</feature>
<dbReference type="EMBL" id="FUYS01000009">
    <property type="protein sequence ID" value="SKB81009.1"/>
    <property type="molecule type" value="Genomic_DNA"/>
</dbReference>
<dbReference type="GO" id="GO:0005886">
    <property type="term" value="C:plasma membrane"/>
    <property type="evidence" value="ECO:0007669"/>
    <property type="project" value="UniProtKB-SubCell"/>
</dbReference>
<dbReference type="Pfam" id="PF02687">
    <property type="entry name" value="FtsX"/>
    <property type="match status" value="2"/>
</dbReference>
<gene>
    <name evidence="9" type="ORF">SAMN05660226_03214</name>
</gene>
<dbReference type="PANTHER" id="PTHR30572:SF18">
    <property type="entry name" value="ABC-TYPE MACROLIDE FAMILY EXPORT SYSTEM PERMEASE COMPONENT 2"/>
    <property type="match status" value="1"/>
</dbReference>
<feature type="transmembrane region" description="Helical" evidence="6">
    <location>
        <begin position="298"/>
        <end position="319"/>
    </location>
</feature>
<feature type="domain" description="MacB-like periplasmic core" evidence="8">
    <location>
        <begin position="500"/>
        <end position="652"/>
    </location>
</feature>
<evidence type="ECO:0000256" key="5">
    <source>
        <dbReference type="ARBA" id="ARBA00023136"/>
    </source>
</evidence>
<dbReference type="PANTHER" id="PTHR30572">
    <property type="entry name" value="MEMBRANE COMPONENT OF TRANSPORTER-RELATED"/>
    <property type="match status" value="1"/>
</dbReference>
<evidence type="ECO:0000256" key="6">
    <source>
        <dbReference type="SAM" id="Phobius"/>
    </source>
</evidence>
<dbReference type="Pfam" id="PF12704">
    <property type="entry name" value="MacB_PCD"/>
    <property type="match status" value="2"/>
</dbReference>
<feature type="transmembrane region" description="Helical" evidence="6">
    <location>
        <begin position="344"/>
        <end position="371"/>
    </location>
</feature>